<keyword evidence="3 8" id="KW-0285">Flavoprotein</keyword>
<keyword evidence="5 8" id="KW-0560">Oxidoreductase</keyword>
<dbReference type="PROSITE" id="PS51324">
    <property type="entry name" value="ERV_ALR"/>
    <property type="match status" value="1"/>
</dbReference>
<dbReference type="GO" id="GO:0005758">
    <property type="term" value="C:mitochondrial intermembrane space"/>
    <property type="evidence" value="ECO:0007669"/>
    <property type="project" value="UniProtKB-SubCell"/>
</dbReference>
<sequence length="200" mass="21658">MAEQAREDTAGAAPVLAAHAAPYPKGVVLDKDGKPCRSCTSGAAFSAWAAQARQKVKGDTTATAATAPPPTTTRTTTAIASTESDPRADCPPDVEVLGRSSWTLLHSIAATYPETPSRTQQADLLRFVDLFAKLYPCWVCAEDFQAYAAARVPRVASRDEFGIWLCGAHNEVNRKLGKKEFDCSKWLERWKTGPKDGRCD</sequence>
<proteinExistence type="predicted"/>
<evidence type="ECO:0000256" key="6">
    <source>
        <dbReference type="ARBA" id="ARBA00023128"/>
    </source>
</evidence>
<reference evidence="11 12" key="1">
    <citation type="journal article" date="2016" name="Genome Biol. Evol.">
        <title>Divergent and convergent evolution of fungal pathogenicity.</title>
        <authorList>
            <person name="Shang Y."/>
            <person name="Xiao G."/>
            <person name="Zheng P."/>
            <person name="Cen K."/>
            <person name="Zhan S."/>
            <person name="Wang C."/>
        </authorList>
    </citation>
    <scope>NUCLEOTIDE SEQUENCE [LARGE SCALE GENOMIC DNA]</scope>
    <source>
        <strain evidence="11 12">ARSEF 2679</strain>
    </source>
</reference>
<evidence type="ECO:0000256" key="5">
    <source>
        <dbReference type="ARBA" id="ARBA00023002"/>
    </source>
</evidence>
<gene>
    <name evidence="11" type="ORF">ISF_00691</name>
</gene>
<evidence type="ECO:0000259" key="10">
    <source>
        <dbReference type="PROSITE" id="PS51324"/>
    </source>
</evidence>
<keyword evidence="4 8" id="KW-0274">FAD</keyword>
<dbReference type="Gene3D" id="4.10.320.60">
    <property type="match status" value="1"/>
</dbReference>
<evidence type="ECO:0000256" key="2">
    <source>
        <dbReference type="ARBA" id="ARBA00004569"/>
    </source>
</evidence>
<evidence type="ECO:0000256" key="7">
    <source>
        <dbReference type="ARBA" id="ARBA00023157"/>
    </source>
</evidence>
<name>A0A168EGV7_CORFA</name>
<dbReference type="SUPFAM" id="SSF69000">
    <property type="entry name" value="FAD-dependent thiol oxidase"/>
    <property type="match status" value="1"/>
</dbReference>
<protein>
    <recommendedName>
        <fullName evidence="8">Sulfhydryl oxidase</fullName>
        <ecNumber evidence="8">1.8.3.2</ecNumber>
    </recommendedName>
</protein>
<dbReference type="EC" id="1.8.3.2" evidence="8"/>
<evidence type="ECO:0000256" key="3">
    <source>
        <dbReference type="ARBA" id="ARBA00022630"/>
    </source>
</evidence>
<dbReference type="AlphaFoldDB" id="A0A168EGV7"/>
<evidence type="ECO:0000256" key="4">
    <source>
        <dbReference type="ARBA" id="ARBA00022827"/>
    </source>
</evidence>
<comment type="catalytic activity">
    <reaction evidence="8">
        <text>2 R'C(R)SH + O2 = R'C(R)S-S(R)CR' + H2O2</text>
        <dbReference type="Rhea" id="RHEA:17357"/>
        <dbReference type="ChEBI" id="CHEBI:15379"/>
        <dbReference type="ChEBI" id="CHEBI:16240"/>
        <dbReference type="ChEBI" id="CHEBI:16520"/>
        <dbReference type="ChEBI" id="CHEBI:17412"/>
        <dbReference type="EC" id="1.8.3.2"/>
    </reaction>
</comment>
<dbReference type="GO" id="GO:0016971">
    <property type="term" value="F:flavin-dependent sulfhydryl oxidase activity"/>
    <property type="evidence" value="ECO:0007669"/>
    <property type="project" value="InterPro"/>
</dbReference>
<evidence type="ECO:0000256" key="8">
    <source>
        <dbReference type="RuleBase" id="RU371123"/>
    </source>
</evidence>
<dbReference type="InterPro" id="IPR036774">
    <property type="entry name" value="ERV/ALR_sulphydryl_oxid_sf"/>
</dbReference>
<dbReference type="RefSeq" id="XP_018708748.1">
    <property type="nucleotide sequence ID" value="XM_018844298.1"/>
</dbReference>
<keyword evidence="6" id="KW-0496">Mitochondrion</keyword>
<dbReference type="Proteomes" id="UP000076744">
    <property type="component" value="Unassembled WGS sequence"/>
</dbReference>
<evidence type="ECO:0000313" key="11">
    <source>
        <dbReference type="EMBL" id="OAA73790.1"/>
    </source>
</evidence>
<evidence type="ECO:0000256" key="1">
    <source>
        <dbReference type="ARBA" id="ARBA00001974"/>
    </source>
</evidence>
<organism evidence="11 12">
    <name type="scientific">Cordyceps fumosorosea (strain ARSEF 2679)</name>
    <name type="common">Isaria fumosorosea</name>
    <dbReference type="NCBI Taxonomy" id="1081104"/>
    <lineage>
        <taxon>Eukaryota</taxon>
        <taxon>Fungi</taxon>
        <taxon>Dikarya</taxon>
        <taxon>Ascomycota</taxon>
        <taxon>Pezizomycotina</taxon>
        <taxon>Sordariomycetes</taxon>
        <taxon>Hypocreomycetidae</taxon>
        <taxon>Hypocreales</taxon>
        <taxon>Cordycipitaceae</taxon>
        <taxon>Cordyceps</taxon>
    </lineage>
</organism>
<dbReference type="InterPro" id="IPR017905">
    <property type="entry name" value="ERV/ALR_sulphydryl_oxidase"/>
</dbReference>
<accession>A0A168EGV7</accession>
<feature type="region of interest" description="Disordered" evidence="9">
    <location>
        <begin position="59"/>
        <end position="89"/>
    </location>
</feature>
<evidence type="ECO:0000313" key="12">
    <source>
        <dbReference type="Proteomes" id="UP000076744"/>
    </source>
</evidence>
<dbReference type="PANTHER" id="PTHR12645:SF0">
    <property type="entry name" value="FAD-LINKED SULFHYDRYL OXIDASE ALR"/>
    <property type="match status" value="1"/>
</dbReference>
<keyword evidence="12" id="KW-1185">Reference proteome</keyword>
<comment type="subcellular location">
    <subcellularLocation>
        <location evidence="2">Mitochondrion intermembrane space</location>
    </subcellularLocation>
</comment>
<comment type="caution">
    <text evidence="11">The sequence shown here is derived from an EMBL/GenBank/DDBJ whole genome shotgun (WGS) entry which is preliminary data.</text>
</comment>
<dbReference type="EMBL" id="AZHB01000001">
    <property type="protein sequence ID" value="OAA73790.1"/>
    <property type="molecule type" value="Genomic_DNA"/>
</dbReference>
<keyword evidence="7" id="KW-1015">Disulfide bond</keyword>
<dbReference type="OrthoDB" id="17199at2759"/>
<dbReference type="PANTHER" id="PTHR12645">
    <property type="entry name" value="ALR/ERV"/>
    <property type="match status" value="1"/>
</dbReference>
<evidence type="ECO:0000256" key="9">
    <source>
        <dbReference type="SAM" id="MobiDB-lite"/>
    </source>
</evidence>
<dbReference type="STRING" id="1081104.A0A168EGV7"/>
<dbReference type="Pfam" id="PF04777">
    <property type="entry name" value="Evr1_Alr"/>
    <property type="match status" value="1"/>
</dbReference>
<feature type="compositionally biased region" description="Low complexity" evidence="9">
    <location>
        <begin position="60"/>
        <end position="82"/>
    </location>
</feature>
<feature type="domain" description="ERV/ALR sulfhydryl oxidase" evidence="10">
    <location>
        <begin position="90"/>
        <end position="190"/>
    </location>
</feature>
<dbReference type="FunFam" id="1.20.120.310:FF:000003">
    <property type="entry name" value="Sulfhydryl oxidase"/>
    <property type="match status" value="1"/>
</dbReference>
<comment type="cofactor">
    <cofactor evidence="1 8">
        <name>FAD</name>
        <dbReference type="ChEBI" id="CHEBI:57692"/>
    </cofactor>
</comment>
<dbReference type="GeneID" id="30016983"/>
<dbReference type="Gene3D" id="1.20.120.310">
    <property type="entry name" value="ERV/ALR sulfhydryl oxidase domain"/>
    <property type="match status" value="1"/>
</dbReference>
<dbReference type="GO" id="GO:0050660">
    <property type="term" value="F:flavin adenine dinucleotide binding"/>
    <property type="evidence" value="ECO:0007669"/>
    <property type="project" value="TreeGrafter"/>
</dbReference>
<dbReference type="InterPro" id="IPR039799">
    <property type="entry name" value="ALR/ERV"/>
</dbReference>